<dbReference type="SUPFAM" id="SSF53254">
    <property type="entry name" value="Phosphoglycerate mutase-like"/>
    <property type="match status" value="1"/>
</dbReference>
<evidence type="ECO:0000313" key="3">
    <source>
        <dbReference type="EMBL" id="GGL72199.1"/>
    </source>
</evidence>
<accession>A0ABQ2G3K7</accession>
<evidence type="ECO:0000313" key="4">
    <source>
        <dbReference type="Proteomes" id="UP000639973"/>
    </source>
</evidence>
<reference evidence="4" key="1">
    <citation type="journal article" date="2019" name="Int. J. Syst. Evol. Microbiol.">
        <title>The Global Catalogue of Microorganisms (GCM) 10K type strain sequencing project: providing services to taxonomists for standard genome sequencing and annotation.</title>
        <authorList>
            <consortium name="The Broad Institute Genomics Platform"/>
            <consortium name="The Broad Institute Genome Sequencing Center for Infectious Disease"/>
            <person name="Wu L."/>
            <person name="Ma J."/>
        </authorList>
    </citation>
    <scope>NUCLEOTIDE SEQUENCE [LARGE SCALE GENOMIC DNA]</scope>
    <source>
        <strain evidence="4">JCM 15442</strain>
    </source>
</reference>
<dbReference type="PANTHER" id="PTHR48100">
    <property type="entry name" value="BROAD-SPECIFICITY PHOSPHATASE YOR283W-RELATED"/>
    <property type="match status" value="1"/>
</dbReference>
<dbReference type="Gene3D" id="3.40.50.1240">
    <property type="entry name" value="Phosphoglycerate mutase-like"/>
    <property type="match status" value="1"/>
</dbReference>
<comment type="caution">
    <text evidence="3">The sequence shown here is derived from an EMBL/GenBank/DDBJ whole genome shotgun (WGS) entry which is preliminary data.</text>
</comment>
<dbReference type="Pfam" id="PF00300">
    <property type="entry name" value="His_Phos_1"/>
    <property type="match status" value="1"/>
</dbReference>
<dbReference type="PANTHER" id="PTHR48100:SF1">
    <property type="entry name" value="HISTIDINE PHOSPHATASE FAMILY PROTEIN-RELATED"/>
    <property type="match status" value="1"/>
</dbReference>
<sequence>MTCSAPASRLFLARHGQTAGNVEGVLRGPDSRHDGLTAQGYAQAHALARRIAALNPDSPRIFASTYARAQQTAAPVADLLGVTVTVLDGLQEIDPGAWRGRPYSDLDGRFDELVGPGDRVAFPGGESQQDVADRFEAALKPVLEGGGTPIVVSHGGVLISVLIRLLGDPVVQTWRSGRFTHTNAALTQLRQLEGRWNVETLAEDIQ</sequence>
<dbReference type="SMART" id="SM00855">
    <property type="entry name" value="PGAM"/>
    <property type="match status" value="1"/>
</dbReference>
<dbReference type="PROSITE" id="PS00175">
    <property type="entry name" value="PG_MUTASE"/>
    <property type="match status" value="1"/>
</dbReference>
<keyword evidence="4" id="KW-1185">Reference proteome</keyword>
<dbReference type="InterPro" id="IPR029033">
    <property type="entry name" value="His_PPase_superfam"/>
</dbReference>
<keyword evidence="1" id="KW-0324">Glycolysis</keyword>
<evidence type="ECO:0000256" key="2">
    <source>
        <dbReference type="ARBA" id="ARBA00023235"/>
    </source>
</evidence>
<protein>
    <submittedName>
        <fullName evidence="3">Phosphoglycerate mutase</fullName>
    </submittedName>
</protein>
<dbReference type="InterPro" id="IPR013078">
    <property type="entry name" value="His_Pase_superF_clade-1"/>
</dbReference>
<dbReference type="InterPro" id="IPR001345">
    <property type="entry name" value="PG/BPGM_mutase_AS"/>
</dbReference>
<dbReference type="RefSeq" id="WP_188969228.1">
    <property type="nucleotide sequence ID" value="NZ_BMOL01000002.1"/>
</dbReference>
<name>A0ABQ2G3K7_9DEIO</name>
<gene>
    <name evidence="3" type="ORF">GCM10010840_07880</name>
</gene>
<evidence type="ECO:0000256" key="1">
    <source>
        <dbReference type="ARBA" id="ARBA00023152"/>
    </source>
</evidence>
<organism evidence="3 4">
    <name type="scientific">Deinococcus aerolatus</name>
    <dbReference type="NCBI Taxonomy" id="522487"/>
    <lineage>
        <taxon>Bacteria</taxon>
        <taxon>Thermotogati</taxon>
        <taxon>Deinococcota</taxon>
        <taxon>Deinococci</taxon>
        <taxon>Deinococcales</taxon>
        <taxon>Deinococcaceae</taxon>
        <taxon>Deinococcus</taxon>
    </lineage>
</organism>
<proteinExistence type="predicted"/>
<keyword evidence="2" id="KW-0413">Isomerase</keyword>
<dbReference type="EMBL" id="BMOL01000002">
    <property type="protein sequence ID" value="GGL72199.1"/>
    <property type="molecule type" value="Genomic_DNA"/>
</dbReference>
<dbReference type="Proteomes" id="UP000639973">
    <property type="component" value="Unassembled WGS sequence"/>
</dbReference>
<dbReference type="InterPro" id="IPR050275">
    <property type="entry name" value="PGM_Phosphatase"/>
</dbReference>
<dbReference type="CDD" id="cd07067">
    <property type="entry name" value="HP_PGM_like"/>
    <property type="match status" value="1"/>
</dbReference>